<keyword evidence="1" id="KW-1133">Transmembrane helix</keyword>
<feature type="transmembrane region" description="Helical" evidence="1">
    <location>
        <begin position="159"/>
        <end position="187"/>
    </location>
</feature>
<name>A0A1F6BHE2_9BACT</name>
<reference evidence="2 3" key="1">
    <citation type="journal article" date="2016" name="Nat. Commun.">
        <title>Thousands of microbial genomes shed light on interconnected biogeochemical processes in an aquifer system.</title>
        <authorList>
            <person name="Anantharaman K."/>
            <person name="Brown C.T."/>
            <person name="Hug L.A."/>
            <person name="Sharon I."/>
            <person name="Castelle C.J."/>
            <person name="Probst A.J."/>
            <person name="Thomas B.C."/>
            <person name="Singh A."/>
            <person name="Wilkins M.J."/>
            <person name="Karaoz U."/>
            <person name="Brodie E.L."/>
            <person name="Williams K.H."/>
            <person name="Hubbard S.S."/>
            <person name="Banfield J.F."/>
        </authorList>
    </citation>
    <scope>NUCLEOTIDE SEQUENCE [LARGE SCALE GENOMIC DNA]</scope>
</reference>
<feature type="transmembrane region" description="Helical" evidence="1">
    <location>
        <begin position="349"/>
        <end position="369"/>
    </location>
</feature>
<dbReference type="Proteomes" id="UP000176228">
    <property type="component" value="Unassembled WGS sequence"/>
</dbReference>
<sequence>MNRLLKPYHKLLLIILLSVIVFLPSFRAFFYQDDFIHLFFSRNSADVIKSFNLFIPGGYPFYRPVSTQLYYFSLSGLFGLKPFYFHVVNFLIFSTNICLVFFLIKRLIGKVEAATLGTLIFAINATHISPLYSAANVQELLLVFFSLISVILFDRSSPFSILFFLLALMSKETAVMLPGILFLLALNRQQSSYRIIGRLLPFILILVFYLIGHFHYYGLAESSSYVMSVGKETLQILFWYLLWSLSVPMILSDFLLPGFKLSPFFFTVGGLNSRIFLFFFPLLLVIILIALLQKRKVPFFGLWWFLIGISPMLPFPSHRLGTEQAFALVGICLFLAQILYGRLAKIFLIIYLILSINSILLSMRTNWVVRSGEIAKRSTDYLKKNHPEIPPDAVIYFTNGQIVIPQYGSSKQIYLAMGNGVGLPMMLGRNDLKIYYEDLDKLPPGIRADIVIDSSKLLY</sequence>
<evidence type="ECO:0008006" key="4">
    <source>
        <dbReference type="Google" id="ProtNLM"/>
    </source>
</evidence>
<feature type="transmembrane region" description="Helical" evidence="1">
    <location>
        <begin position="199"/>
        <end position="217"/>
    </location>
</feature>
<organism evidence="2 3">
    <name type="scientific">Candidatus Gottesmanbacteria bacterium RIFCSPLOWO2_01_FULL_42_22</name>
    <dbReference type="NCBI Taxonomy" id="1798391"/>
    <lineage>
        <taxon>Bacteria</taxon>
        <taxon>Candidatus Gottesmaniibacteriota</taxon>
    </lineage>
</organism>
<feature type="transmembrane region" description="Helical" evidence="1">
    <location>
        <begin position="237"/>
        <end position="259"/>
    </location>
</feature>
<evidence type="ECO:0000313" key="3">
    <source>
        <dbReference type="Proteomes" id="UP000176228"/>
    </source>
</evidence>
<gene>
    <name evidence="2" type="ORF">A2968_06245</name>
</gene>
<dbReference type="STRING" id="1798391.A2968_06245"/>
<feature type="transmembrane region" description="Helical" evidence="1">
    <location>
        <begin position="131"/>
        <end position="153"/>
    </location>
</feature>
<dbReference type="AlphaFoldDB" id="A0A1F6BHE2"/>
<evidence type="ECO:0000256" key="1">
    <source>
        <dbReference type="SAM" id="Phobius"/>
    </source>
</evidence>
<comment type="caution">
    <text evidence="2">The sequence shown here is derived from an EMBL/GenBank/DDBJ whole genome shotgun (WGS) entry which is preliminary data.</text>
</comment>
<keyword evidence="1" id="KW-0812">Transmembrane</keyword>
<protein>
    <recommendedName>
        <fullName evidence="4">Glycosyltransferase RgtA/B/C/D-like domain-containing protein</fullName>
    </recommendedName>
</protein>
<proteinExistence type="predicted"/>
<accession>A0A1F6BHE2</accession>
<evidence type="ECO:0000313" key="2">
    <source>
        <dbReference type="EMBL" id="OGG36341.1"/>
    </source>
</evidence>
<keyword evidence="1" id="KW-0472">Membrane</keyword>
<feature type="transmembrane region" description="Helical" evidence="1">
    <location>
        <begin position="297"/>
        <end position="313"/>
    </location>
</feature>
<feature type="transmembrane region" description="Helical" evidence="1">
    <location>
        <begin position="271"/>
        <end position="291"/>
    </location>
</feature>
<dbReference type="EMBL" id="MFJU01000016">
    <property type="protein sequence ID" value="OGG36341.1"/>
    <property type="molecule type" value="Genomic_DNA"/>
</dbReference>
<feature type="transmembrane region" description="Helical" evidence="1">
    <location>
        <begin position="83"/>
        <end position="104"/>
    </location>
</feature>